<evidence type="ECO:0000313" key="1">
    <source>
        <dbReference type="EMBL" id="SEQ27190.1"/>
    </source>
</evidence>
<dbReference type="Gene3D" id="3.30.450.410">
    <property type="match status" value="1"/>
</dbReference>
<reference evidence="2" key="1">
    <citation type="submission" date="2016-10" db="EMBL/GenBank/DDBJ databases">
        <authorList>
            <person name="Varghese N."/>
            <person name="Submissions S."/>
        </authorList>
    </citation>
    <scope>NUCLEOTIDE SEQUENCE [LARGE SCALE GENOMIC DNA]</scope>
    <source>
        <strain evidence="2">CGMCC 4.578</strain>
    </source>
</reference>
<dbReference type="Pfam" id="PF03243">
    <property type="entry name" value="MerB"/>
    <property type="match status" value="1"/>
</dbReference>
<protein>
    <submittedName>
        <fullName evidence="1">Alkylmercury lyase</fullName>
    </submittedName>
</protein>
<organism evidence="1 2">
    <name type="scientific">Lentzea flaviverrucosa</name>
    <dbReference type="NCBI Taxonomy" id="200379"/>
    <lineage>
        <taxon>Bacteria</taxon>
        <taxon>Bacillati</taxon>
        <taxon>Actinomycetota</taxon>
        <taxon>Actinomycetes</taxon>
        <taxon>Pseudonocardiales</taxon>
        <taxon>Pseudonocardiaceae</taxon>
        <taxon>Lentzea</taxon>
    </lineage>
</organism>
<accession>A0A1H9EN91</accession>
<sequence>MKGTPVTRTSAPPADTVCGSVLDVAPGRRITALDPATRALHRMILRAFAATGGPPAVPAVAAAAAELGLDPRKSLAGLVDRDIIGMGARRGDIVYAYPFSARPTAHRVHLVDGAQPYAMCAVDALGMPAMLNSDALITSVDPYSGESITITVTDKGRTARWQPGGCVAFIGTAGDCCAGTAAQVCCDYLNVFTSAEHAHAWAAGHPHVRGCVVDRDRALRLGIDVFGDLLG</sequence>
<dbReference type="AlphaFoldDB" id="A0A1H9EN91"/>
<gene>
    <name evidence="1" type="ORF">SAMN05216195_10230</name>
</gene>
<keyword evidence="2" id="KW-1185">Reference proteome</keyword>
<keyword evidence="1" id="KW-0456">Lyase</keyword>
<dbReference type="SUPFAM" id="SSF160387">
    <property type="entry name" value="NosL/MerB-like"/>
    <property type="match status" value="1"/>
</dbReference>
<proteinExistence type="predicted"/>
<dbReference type="InterPro" id="IPR004927">
    <property type="entry name" value="MerB"/>
</dbReference>
<dbReference type="Proteomes" id="UP000199028">
    <property type="component" value="Unassembled WGS sequence"/>
</dbReference>
<dbReference type="EMBL" id="FOFT01000002">
    <property type="protein sequence ID" value="SEQ27190.1"/>
    <property type="molecule type" value="Genomic_DNA"/>
</dbReference>
<dbReference type="GO" id="GO:0018836">
    <property type="term" value="F:alkylmercury lyase activity"/>
    <property type="evidence" value="ECO:0007669"/>
    <property type="project" value="InterPro"/>
</dbReference>
<evidence type="ECO:0000313" key="2">
    <source>
        <dbReference type="Proteomes" id="UP000199028"/>
    </source>
</evidence>
<dbReference type="InterPro" id="IPR053717">
    <property type="entry name" value="MerB_lyase_sf"/>
</dbReference>
<name>A0A1H9EN91_9PSEU</name>